<sequence length="132" mass="15234">MRVVVSGSIAFQAEYQKLLRYFEKTGVELIDYPRPSQNLTEEYPQILTTFFRNIEVTDIFYLYNQDKNGVSGYIGAASFSELTYCLMQNLIHGKAIRIVLLKEPAKENFCFDEVSMWFKNGWVEVGNPLVAN</sequence>
<reference evidence="2 4" key="2">
    <citation type="submission" date="2013-03" db="EMBL/GenBank/DDBJ databases">
        <title>The Genome Sequence of Enterococcus malodoratus ATCC_43197 (PacBio/Illumina hybrid assembly).</title>
        <authorList>
            <consortium name="The Broad Institute Genomics Platform"/>
            <consortium name="The Broad Institute Genome Sequencing Center for Infectious Disease"/>
            <person name="Earl A."/>
            <person name="Russ C."/>
            <person name="Gilmore M."/>
            <person name="Surin D."/>
            <person name="Walker B."/>
            <person name="Young S."/>
            <person name="Zeng Q."/>
            <person name="Gargeya S."/>
            <person name="Fitzgerald M."/>
            <person name="Haas B."/>
            <person name="Abouelleil A."/>
            <person name="Allen A.W."/>
            <person name="Alvarado L."/>
            <person name="Arachchi H.M."/>
            <person name="Berlin A.M."/>
            <person name="Chapman S.B."/>
            <person name="Gainer-Dewar J."/>
            <person name="Goldberg J."/>
            <person name="Griggs A."/>
            <person name="Gujja S."/>
            <person name="Hansen M."/>
            <person name="Howarth C."/>
            <person name="Imamovic A."/>
            <person name="Ireland A."/>
            <person name="Larimer J."/>
            <person name="McCowan C."/>
            <person name="Murphy C."/>
            <person name="Pearson M."/>
            <person name="Poon T.W."/>
            <person name="Priest M."/>
            <person name="Roberts A."/>
            <person name="Saif S."/>
            <person name="Shea T."/>
            <person name="Sisk P."/>
            <person name="Sykes S."/>
            <person name="Wortman J."/>
            <person name="Nusbaum C."/>
            <person name="Birren B."/>
        </authorList>
    </citation>
    <scope>NUCLEOTIDE SEQUENCE [LARGE SCALE GENOMIC DNA]</scope>
    <source>
        <strain evidence="2 4">ATCC 43197</strain>
    </source>
</reference>
<dbReference type="AlphaFoldDB" id="R2RGW8"/>
<evidence type="ECO:0000313" key="2">
    <source>
        <dbReference type="EMBL" id="EOT66711.1"/>
    </source>
</evidence>
<comment type="caution">
    <text evidence="1">The sequence shown here is derived from an EMBL/GenBank/DDBJ whole genome shotgun (WGS) entry which is preliminary data.</text>
</comment>
<organism evidence="1 3">
    <name type="scientific">Enterococcus malodoratus ATCC 43197</name>
    <dbReference type="NCBI Taxonomy" id="1158601"/>
    <lineage>
        <taxon>Bacteria</taxon>
        <taxon>Bacillati</taxon>
        <taxon>Bacillota</taxon>
        <taxon>Bacilli</taxon>
        <taxon>Lactobacillales</taxon>
        <taxon>Enterococcaceae</taxon>
        <taxon>Enterococcus</taxon>
    </lineage>
</organism>
<dbReference type="PATRIC" id="fig|1158601.3.peg.3023"/>
<proteinExistence type="predicted"/>
<keyword evidence="4" id="KW-1185">Reference proteome</keyword>
<evidence type="ECO:0000313" key="4">
    <source>
        <dbReference type="Proteomes" id="UP000014148"/>
    </source>
</evidence>
<dbReference type="OrthoDB" id="2194777at2"/>
<dbReference type="Proteomes" id="UP000013783">
    <property type="component" value="Unassembled WGS sequence"/>
</dbReference>
<name>R2RGW8_9ENTE</name>
<gene>
    <name evidence="2" type="ORF">I585_02232</name>
    <name evidence="1" type="ORF">UAI_03051</name>
</gene>
<evidence type="ECO:0000313" key="3">
    <source>
        <dbReference type="Proteomes" id="UP000013783"/>
    </source>
</evidence>
<dbReference type="GeneID" id="79784608"/>
<dbReference type="STRING" id="71451.RV07_GL001581"/>
<dbReference type="EMBL" id="ASWA01000003">
    <property type="protein sequence ID" value="EOT66711.1"/>
    <property type="molecule type" value="Genomic_DNA"/>
</dbReference>
<protein>
    <submittedName>
        <fullName evidence="1">Uncharacterized protein</fullName>
    </submittedName>
</protein>
<evidence type="ECO:0000313" key="1">
    <source>
        <dbReference type="EMBL" id="EOH75249.1"/>
    </source>
</evidence>
<dbReference type="eggNOG" id="ENOG5032GHN">
    <property type="taxonomic scope" value="Bacteria"/>
</dbReference>
<dbReference type="RefSeq" id="WP_010741851.1">
    <property type="nucleotide sequence ID" value="NZ_KB946251.1"/>
</dbReference>
<dbReference type="EMBL" id="AJAK01000020">
    <property type="protein sequence ID" value="EOH75249.1"/>
    <property type="molecule type" value="Genomic_DNA"/>
</dbReference>
<accession>R2RGW8</accession>
<reference evidence="1 3" key="1">
    <citation type="submission" date="2013-02" db="EMBL/GenBank/DDBJ databases">
        <title>The Genome Sequence of Enterococcus malodoratus ATCC_43197.</title>
        <authorList>
            <consortium name="The Broad Institute Genome Sequencing Platform"/>
            <consortium name="The Broad Institute Genome Sequencing Center for Infectious Disease"/>
            <person name="Earl A.M."/>
            <person name="Gilmore M.S."/>
            <person name="Lebreton F."/>
            <person name="Walker B."/>
            <person name="Young S.K."/>
            <person name="Zeng Q."/>
            <person name="Gargeya S."/>
            <person name="Fitzgerald M."/>
            <person name="Haas B."/>
            <person name="Abouelleil A."/>
            <person name="Alvarado L."/>
            <person name="Arachchi H.M."/>
            <person name="Berlin A.M."/>
            <person name="Chapman S.B."/>
            <person name="Dewar J."/>
            <person name="Goldberg J."/>
            <person name="Griggs A."/>
            <person name="Gujja S."/>
            <person name="Hansen M."/>
            <person name="Howarth C."/>
            <person name="Imamovic A."/>
            <person name="Larimer J."/>
            <person name="McCowan C."/>
            <person name="Murphy C."/>
            <person name="Neiman D."/>
            <person name="Pearson M."/>
            <person name="Priest M."/>
            <person name="Roberts A."/>
            <person name="Saif S."/>
            <person name="Shea T."/>
            <person name="Sisk P."/>
            <person name="Sykes S."/>
            <person name="Wortman J."/>
            <person name="Nusbaum C."/>
            <person name="Birren B."/>
        </authorList>
    </citation>
    <scope>NUCLEOTIDE SEQUENCE [LARGE SCALE GENOMIC DNA]</scope>
    <source>
        <strain evidence="1 3">ATCC 43197</strain>
    </source>
</reference>
<dbReference type="Proteomes" id="UP000014148">
    <property type="component" value="Unassembled WGS sequence"/>
</dbReference>